<evidence type="ECO:0000259" key="2">
    <source>
        <dbReference type="Pfam" id="PF13649"/>
    </source>
</evidence>
<dbReference type="EMBL" id="LT629763">
    <property type="protein sequence ID" value="SDR87202.1"/>
    <property type="molecule type" value="Genomic_DNA"/>
</dbReference>
<dbReference type="InterPro" id="IPR003615">
    <property type="entry name" value="HNH_nuc"/>
</dbReference>
<evidence type="ECO:0000259" key="1">
    <source>
        <dbReference type="Pfam" id="PF13395"/>
    </source>
</evidence>
<dbReference type="InterPro" id="IPR041698">
    <property type="entry name" value="Methyltransf_25"/>
</dbReference>
<accession>A0A1H1MKT0</accession>
<sequence length="566" mass="64066">MDYYIERAEELFAAYQAVAPEAVHSAWLHLLPTQPGLACDIGAGSGRDARWLASLGWNVTAVEPSDKLRQLGASHTTAQRCSPGSVTWLDDTLPELKRLRSLDQRFQLILISAVWMHLPPTQHERAMRIVSDLLTPGGILVISLRIGEDKEQRFHPVTAQQLQNLAQGRALAPKVYQRQPDLTRPSIEWDCLAFVLPDDGSGSLPLLRNIIVNDNKSASYKLGLLRALIRIAEGTPGMVTRRDEAWVEIPFGLVALYWLKMYMPLVLKHNLIQTPTADHANQKGYGWASSHFYKLHTLSPYDLRVGATFDAETAASLIAALKDICRNIEAMPVKYITYPGQAKQVFESNRLGGRFAKGAWQCNKQTLSEFGTFRVPACLWQTFSQHACWLEPAILSEWTRLMRSWSMHYDPGVYERALQWNEDRRDTAEVRNRIAAMQRVGRDVSCVWSHKHLGPDRYAVDHCFPWARWLNNDLWNLVPAAEAINSAKGDKLPSALLLENSKELILDWWNEAYLSDQKFSERFLIEAEAALPLVSQQSTVGDIFAAMQHQRAKLKASQQLAEWSFS</sequence>
<dbReference type="STRING" id="472181.SAMN05216271_0619"/>
<keyword evidence="3" id="KW-0255">Endonuclease</keyword>
<evidence type="ECO:0000313" key="3">
    <source>
        <dbReference type="EMBL" id="SDR87202.1"/>
    </source>
</evidence>
<dbReference type="InterPro" id="IPR029063">
    <property type="entry name" value="SAM-dependent_MTases_sf"/>
</dbReference>
<dbReference type="Pfam" id="PF13395">
    <property type="entry name" value="HNH_4"/>
    <property type="match status" value="1"/>
</dbReference>
<dbReference type="Gene3D" id="3.40.50.150">
    <property type="entry name" value="Vaccinia Virus protein VP39"/>
    <property type="match status" value="1"/>
</dbReference>
<gene>
    <name evidence="3" type="ORF">SAMN05216271_0619</name>
</gene>
<dbReference type="Gene3D" id="1.10.30.50">
    <property type="match status" value="1"/>
</dbReference>
<dbReference type="CDD" id="cd02440">
    <property type="entry name" value="AdoMet_MTases"/>
    <property type="match status" value="1"/>
</dbReference>
<dbReference type="RefSeq" id="WP_092283737.1">
    <property type="nucleotide sequence ID" value="NZ_LT629763.1"/>
</dbReference>
<dbReference type="Pfam" id="PF13649">
    <property type="entry name" value="Methyltransf_25"/>
    <property type="match status" value="1"/>
</dbReference>
<feature type="domain" description="Methyltransferase" evidence="2">
    <location>
        <begin position="39"/>
        <end position="138"/>
    </location>
</feature>
<protein>
    <submittedName>
        <fullName evidence="3">HNH endonuclease</fullName>
    </submittedName>
</protein>
<dbReference type="CDD" id="cd00085">
    <property type="entry name" value="HNHc"/>
    <property type="match status" value="1"/>
</dbReference>
<dbReference type="GO" id="GO:0004519">
    <property type="term" value="F:endonuclease activity"/>
    <property type="evidence" value="ECO:0007669"/>
    <property type="project" value="UniProtKB-KW"/>
</dbReference>
<proteinExistence type="predicted"/>
<keyword evidence="3" id="KW-0378">Hydrolase</keyword>
<evidence type="ECO:0000313" key="4">
    <source>
        <dbReference type="Proteomes" id="UP000243413"/>
    </source>
</evidence>
<dbReference type="AlphaFoldDB" id="A0A1H1MKT0"/>
<dbReference type="Proteomes" id="UP000243413">
    <property type="component" value="Chromosome I"/>
</dbReference>
<feature type="domain" description="HNH nuclease" evidence="1">
    <location>
        <begin position="453"/>
        <end position="493"/>
    </location>
</feature>
<organism evidence="3 4">
    <name type="scientific">Halopseudomonas sabulinigri</name>
    <dbReference type="NCBI Taxonomy" id="472181"/>
    <lineage>
        <taxon>Bacteria</taxon>
        <taxon>Pseudomonadati</taxon>
        <taxon>Pseudomonadota</taxon>
        <taxon>Gammaproteobacteria</taxon>
        <taxon>Pseudomonadales</taxon>
        <taxon>Pseudomonadaceae</taxon>
        <taxon>Halopseudomonas</taxon>
    </lineage>
</organism>
<dbReference type="OrthoDB" id="9791837at2"/>
<keyword evidence="3" id="KW-0540">Nuclease</keyword>
<dbReference type="SUPFAM" id="SSF53335">
    <property type="entry name" value="S-adenosyl-L-methionine-dependent methyltransferases"/>
    <property type="match status" value="1"/>
</dbReference>
<reference evidence="4" key="1">
    <citation type="submission" date="2016-10" db="EMBL/GenBank/DDBJ databases">
        <authorList>
            <person name="Varghese N."/>
            <person name="Submissions S."/>
        </authorList>
    </citation>
    <scope>NUCLEOTIDE SEQUENCE [LARGE SCALE GENOMIC DNA]</scope>
    <source>
        <strain evidence="4">JCM 14963</strain>
    </source>
</reference>
<name>A0A1H1MKT0_9GAMM</name>